<reference evidence="10 11" key="1">
    <citation type="journal article" date="2017" name="Int. J. Syst. Evol. Microbiol.">
        <title>Roseitalea porphyridii gen. nov., sp. nov., isolated from a red alga, and reclassification of Hoeflea suaedae Chung et al. 2013 as Pseudohoeflea suaedae gen. nov., comb. nov.</title>
        <authorList>
            <person name="Hyeon J.W."/>
            <person name="Jeong S.E."/>
            <person name="Baek K."/>
            <person name="Jeon C.O."/>
        </authorList>
    </citation>
    <scope>NUCLEOTIDE SEQUENCE [LARGE SCALE GENOMIC DNA]</scope>
    <source>
        <strain evidence="10 11">MA7-20</strain>
    </source>
</reference>
<dbReference type="GeneID" id="90767246"/>
<evidence type="ECO:0000256" key="5">
    <source>
        <dbReference type="ARBA" id="ARBA00019784"/>
    </source>
</evidence>
<dbReference type="PRINTS" id="PR00377">
    <property type="entry name" value="IMPHPHTASES"/>
</dbReference>
<dbReference type="GO" id="GO:0006020">
    <property type="term" value="P:inositol metabolic process"/>
    <property type="evidence" value="ECO:0007669"/>
    <property type="project" value="TreeGrafter"/>
</dbReference>
<accession>A0A4P6V0E1</accession>
<evidence type="ECO:0000256" key="2">
    <source>
        <dbReference type="ARBA" id="ARBA00001946"/>
    </source>
</evidence>
<name>A0A4P6V0E1_9HYPH</name>
<keyword evidence="8 9" id="KW-0460">Magnesium</keyword>
<dbReference type="InterPro" id="IPR022337">
    <property type="entry name" value="Inositol_monophosphatase_SuhB"/>
</dbReference>
<dbReference type="Pfam" id="PF00459">
    <property type="entry name" value="Inositol_P"/>
    <property type="match status" value="1"/>
</dbReference>
<protein>
    <recommendedName>
        <fullName evidence="5">Inositol-1-monophosphatase</fullName>
        <ecNumber evidence="4">3.1.3.25</ecNumber>
    </recommendedName>
</protein>
<dbReference type="PANTHER" id="PTHR20854">
    <property type="entry name" value="INOSITOL MONOPHOSPHATASE"/>
    <property type="match status" value="1"/>
</dbReference>
<dbReference type="Gene3D" id="3.40.190.80">
    <property type="match status" value="1"/>
</dbReference>
<evidence type="ECO:0000256" key="8">
    <source>
        <dbReference type="ARBA" id="ARBA00022842"/>
    </source>
</evidence>
<dbReference type="PRINTS" id="PR01959">
    <property type="entry name" value="SBIMPHPHTASE"/>
</dbReference>
<dbReference type="InterPro" id="IPR000760">
    <property type="entry name" value="Inositol_monophosphatase-like"/>
</dbReference>
<sequence>MSSHQDRLDFALDLARQAGQFALGHFRAIDTLAIESKGHQDLVSNADRDTETLVRDAIAARFPDDGIVGEEHGRVHGTSGFDWVIDPIDGTANFVRGIPQWCVALACAQDGEPVVGVIYEPASGEMFSALRGGGAFVNGKPMRASTAASLTEGSVMVGVSGRTDPKVAVALVEAIVSQGGMFFRNASGALGLAYAASGRLLGYVEEHMNSWDCLAGLLMVEEAGGATLPIDPGTALDHGTRVVAGGAAIYPALSAIAEHAFPPR</sequence>
<feature type="binding site" evidence="9">
    <location>
        <position position="89"/>
    </location>
    <ligand>
        <name>Mg(2+)</name>
        <dbReference type="ChEBI" id="CHEBI:18420"/>
        <label>1</label>
        <note>catalytic</note>
    </ligand>
</feature>
<dbReference type="CDD" id="cd01643">
    <property type="entry name" value="Bacterial_IMPase_like_2"/>
    <property type="match status" value="1"/>
</dbReference>
<dbReference type="RefSeq" id="WP_131616245.1">
    <property type="nucleotide sequence ID" value="NZ_CP036532.1"/>
</dbReference>
<dbReference type="OrthoDB" id="9785695at2"/>
<evidence type="ECO:0000256" key="6">
    <source>
        <dbReference type="ARBA" id="ARBA00022723"/>
    </source>
</evidence>
<dbReference type="EC" id="3.1.3.25" evidence="4"/>
<evidence type="ECO:0000256" key="7">
    <source>
        <dbReference type="ARBA" id="ARBA00022801"/>
    </source>
</evidence>
<feature type="binding site" evidence="9">
    <location>
        <position position="88"/>
    </location>
    <ligand>
        <name>Mg(2+)</name>
        <dbReference type="ChEBI" id="CHEBI:18420"/>
        <label>1</label>
        <note>catalytic</note>
    </ligand>
</feature>
<dbReference type="EMBL" id="CP036532">
    <property type="protein sequence ID" value="QBK30555.1"/>
    <property type="molecule type" value="Genomic_DNA"/>
</dbReference>
<comment type="catalytic activity">
    <reaction evidence="1">
        <text>a myo-inositol phosphate + H2O = myo-inositol + phosphate</text>
        <dbReference type="Rhea" id="RHEA:24056"/>
        <dbReference type="ChEBI" id="CHEBI:15377"/>
        <dbReference type="ChEBI" id="CHEBI:17268"/>
        <dbReference type="ChEBI" id="CHEBI:43474"/>
        <dbReference type="ChEBI" id="CHEBI:84139"/>
        <dbReference type="EC" id="3.1.3.25"/>
    </reaction>
</comment>
<dbReference type="Gene3D" id="3.30.540.10">
    <property type="entry name" value="Fructose-1,6-Bisphosphatase, subunit A, domain 1"/>
    <property type="match status" value="1"/>
</dbReference>
<proteinExistence type="inferred from homology"/>
<evidence type="ECO:0000256" key="1">
    <source>
        <dbReference type="ARBA" id="ARBA00001033"/>
    </source>
</evidence>
<keyword evidence="7" id="KW-0378">Hydrolase</keyword>
<dbReference type="SUPFAM" id="SSF56655">
    <property type="entry name" value="Carbohydrate phosphatase"/>
    <property type="match status" value="1"/>
</dbReference>
<dbReference type="GO" id="GO:0008934">
    <property type="term" value="F:inositol monophosphate 1-phosphatase activity"/>
    <property type="evidence" value="ECO:0007669"/>
    <property type="project" value="InterPro"/>
</dbReference>
<comment type="similarity">
    <text evidence="3">Belongs to the inositol monophosphatase superfamily.</text>
</comment>
<evidence type="ECO:0000256" key="4">
    <source>
        <dbReference type="ARBA" id="ARBA00013106"/>
    </source>
</evidence>
<evidence type="ECO:0000313" key="11">
    <source>
        <dbReference type="Proteomes" id="UP000293719"/>
    </source>
</evidence>
<dbReference type="KEGG" id="rpod:E0E05_08065"/>
<feature type="binding site" evidence="9">
    <location>
        <position position="86"/>
    </location>
    <ligand>
        <name>Mg(2+)</name>
        <dbReference type="ChEBI" id="CHEBI:18420"/>
        <label>1</label>
        <note>catalytic</note>
    </ligand>
</feature>
<keyword evidence="11" id="KW-1185">Reference proteome</keyword>
<dbReference type="InterPro" id="IPR020583">
    <property type="entry name" value="Inositol_monoP_metal-BS"/>
</dbReference>
<feature type="binding site" evidence="9">
    <location>
        <position position="212"/>
    </location>
    <ligand>
        <name>Mg(2+)</name>
        <dbReference type="ChEBI" id="CHEBI:18420"/>
        <label>1</label>
        <note>catalytic</note>
    </ligand>
</feature>
<evidence type="ECO:0000313" key="10">
    <source>
        <dbReference type="EMBL" id="QBK30555.1"/>
    </source>
</evidence>
<dbReference type="AlphaFoldDB" id="A0A4P6V0E1"/>
<organism evidence="10 11">
    <name type="scientific">Roseitalea porphyridii</name>
    <dbReference type="NCBI Taxonomy" id="1852022"/>
    <lineage>
        <taxon>Bacteria</taxon>
        <taxon>Pseudomonadati</taxon>
        <taxon>Pseudomonadota</taxon>
        <taxon>Alphaproteobacteria</taxon>
        <taxon>Hyphomicrobiales</taxon>
        <taxon>Ahrensiaceae</taxon>
        <taxon>Roseitalea</taxon>
    </lineage>
</organism>
<evidence type="ECO:0000256" key="9">
    <source>
        <dbReference type="PIRSR" id="PIRSR600760-2"/>
    </source>
</evidence>
<evidence type="ECO:0000256" key="3">
    <source>
        <dbReference type="ARBA" id="ARBA00009759"/>
    </source>
</evidence>
<dbReference type="GO" id="GO:0007165">
    <property type="term" value="P:signal transduction"/>
    <property type="evidence" value="ECO:0007669"/>
    <property type="project" value="TreeGrafter"/>
</dbReference>
<comment type="cofactor">
    <cofactor evidence="2 9">
        <name>Mg(2+)</name>
        <dbReference type="ChEBI" id="CHEBI:18420"/>
    </cofactor>
</comment>
<dbReference type="PANTHER" id="PTHR20854:SF4">
    <property type="entry name" value="INOSITOL-1-MONOPHOSPHATASE-RELATED"/>
    <property type="match status" value="1"/>
</dbReference>
<dbReference type="Proteomes" id="UP000293719">
    <property type="component" value="Chromosome"/>
</dbReference>
<keyword evidence="6 9" id="KW-0479">Metal-binding</keyword>
<dbReference type="FunFam" id="3.30.540.10:FF:000003">
    <property type="entry name" value="Inositol-1-monophosphatase"/>
    <property type="match status" value="1"/>
</dbReference>
<feature type="binding site" evidence="9">
    <location>
        <position position="70"/>
    </location>
    <ligand>
        <name>Mg(2+)</name>
        <dbReference type="ChEBI" id="CHEBI:18420"/>
        <label>1</label>
        <note>catalytic</note>
    </ligand>
</feature>
<dbReference type="GO" id="GO:0046872">
    <property type="term" value="F:metal ion binding"/>
    <property type="evidence" value="ECO:0007669"/>
    <property type="project" value="UniProtKB-KW"/>
</dbReference>
<dbReference type="PROSITE" id="PS00629">
    <property type="entry name" value="IMP_1"/>
    <property type="match status" value="1"/>
</dbReference>
<gene>
    <name evidence="10" type="ORF">E0E05_08065</name>
</gene>